<name>A0ABZ1U3M8_9ACTN</name>
<keyword evidence="4" id="KW-1185">Reference proteome</keyword>
<feature type="transmembrane region" description="Helical" evidence="2">
    <location>
        <begin position="94"/>
        <end position="121"/>
    </location>
</feature>
<feature type="compositionally biased region" description="Pro residues" evidence="1">
    <location>
        <begin position="69"/>
        <end position="79"/>
    </location>
</feature>
<protein>
    <recommendedName>
        <fullName evidence="5">Integral membrane protein</fullName>
    </recommendedName>
</protein>
<evidence type="ECO:0008006" key="5">
    <source>
        <dbReference type="Google" id="ProtNLM"/>
    </source>
</evidence>
<dbReference type="Proteomes" id="UP001432222">
    <property type="component" value="Chromosome"/>
</dbReference>
<reference evidence="3" key="1">
    <citation type="submission" date="2022-10" db="EMBL/GenBank/DDBJ databases">
        <title>The complete genomes of actinobacterial strains from the NBC collection.</title>
        <authorList>
            <person name="Joergensen T.S."/>
            <person name="Alvarez Arevalo M."/>
            <person name="Sterndorff E.B."/>
            <person name="Faurdal D."/>
            <person name="Vuksanovic O."/>
            <person name="Mourched A.-S."/>
            <person name="Charusanti P."/>
            <person name="Shaw S."/>
            <person name="Blin K."/>
            <person name="Weber T."/>
        </authorList>
    </citation>
    <scope>NUCLEOTIDE SEQUENCE</scope>
    <source>
        <strain evidence="3">NBC_00222</strain>
    </source>
</reference>
<feature type="region of interest" description="Disordered" evidence="1">
    <location>
        <begin position="1"/>
        <end position="87"/>
    </location>
</feature>
<evidence type="ECO:0000256" key="2">
    <source>
        <dbReference type="SAM" id="Phobius"/>
    </source>
</evidence>
<feature type="region of interest" description="Disordered" evidence="1">
    <location>
        <begin position="130"/>
        <end position="156"/>
    </location>
</feature>
<accession>A0ABZ1U3M8</accession>
<keyword evidence="2" id="KW-0812">Transmembrane</keyword>
<proteinExistence type="predicted"/>
<feature type="transmembrane region" description="Helical" evidence="2">
    <location>
        <begin position="165"/>
        <end position="190"/>
    </location>
</feature>
<keyword evidence="2" id="KW-0472">Membrane</keyword>
<feature type="compositionally biased region" description="Gly residues" evidence="1">
    <location>
        <begin position="144"/>
        <end position="156"/>
    </location>
</feature>
<dbReference type="EMBL" id="CP108110">
    <property type="protein sequence ID" value="WUQ85795.1"/>
    <property type="molecule type" value="Genomic_DNA"/>
</dbReference>
<gene>
    <name evidence="3" type="ORF">OHA16_24210</name>
</gene>
<evidence type="ECO:0000313" key="4">
    <source>
        <dbReference type="Proteomes" id="UP001432222"/>
    </source>
</evidence>
<evidence type="ECO:0000256" key="1">
    <source>
        <dbReference type="SAM" id="MobiDB-lite"/>
    </source>
</evidence>
<keyword evidence="2" id="KW-1133">Transmembrane helix</keyword>
<dbReference type="RefSeq" id="WP_328956486.1">
    <property type="nucleotide sequence ID" value="NZ_CP108110.1"/>
</dbReference>
<evidence type="ECO:0000313" key="3">
    <source>
        <dbReference type="EMBL" id="WUQ85795.1"/>
    </source>
</evidence>
<organism evidence="3 4">
    <name type="scientific">Kitasatospora purpeofusca</name>
    <dbReference type="NCBI Taxonomy" id="67352"/>
    <lineage>
        <taxon>Bacteria</taxon>
        <taxon>Bacillati</taxon>
        <taxon>Actinomycetota</taxon>
        <taxon>Actinomycetes</taxon>
        <taxon>Kitasatosporales</taxon>
        <taxon>Streptomycetaceae</taxon>
        <taxon>Kitasatospora</taxon>
    </lineage>
</organism>
<sequence length="225" mass="23171">MSSGDDTGERNPFAPPPADAPEQPWRPRAPHPTGDPDRPEGQEGDPDDRPLVPPPHPWSPGYQGGGWNPRPPTPQPPRLDPNDPAQRKARNAALAGMAALVCAFAALHYVALFVGALAIFWGVSAMRAPRPSATDGGTPVPAGTGAGTGAGAGAGTGTQNPLTPAALAGILTGAMTVVFVSSVLGLALYYNDYVTCVQDSLTSSGADGCDRLAPQWYVDITKKSD</sequence>
<feature type="compositionally biased region" description="Low complexity" evidence="1">
    <location>
        <begin position="133"/>
        <end position="143"/>
    </location>
</feature>